<dbReference type="NCBIfam" id="TIGR02595">
    <property type="entry name" value="PEP_CTERM"/>
    <property type="match status" value="1"/>
</dbReference>
<evidence type="ECO:0000259" key="3">
    <source>
        <dbReference type="Pfam" id="PF07589"/>
    </source>
</evidence>
<organism evidence="4 5">
    <name type="scientific">Desulfoluna butyratoxydans</name>
    <dbReference type="NCBI Taxonomy" id="231438"/>
    <lineage>
        <taxon>Bacteria</taxon>
        <taxon>Pseudomonadati</taxon>
        <taxon>Thermodesulfobacteriota</taxon>
        <taxon>Desulfobacteria</taxon>
        <taxon>Desulfobacterales</taxon>
        <taxon>Desulfolunaceae</taxon>
        <taxon>Desulfoluna</taxon>
    </lineage>
</organism>
<keyword evidence="1" id="KW-1133">Transmembrane helix</keyword>
<feature type="domain" description="Ice-binding protein C-terminal" evidence="3">
    <location>
        <begin position="146"/>
        <end position="168"/>
    </location>
</feature>
<sequence length="173" mass="18602">MRKILCMLCFLVFALAGPLGATTIDPTQGWTGYFGWTGGLGQIDSIDQDSTQDEWYITVAEDSSMAVATAWDAFVPGDEFAFYVDGAEVAWDETYVDGSGYFHGLYNDLFLTAGTHTLTFFVTAMADGFDYGGAYAEFSPVDAAAPVPEPATFFLLGAGLLGFAGLRRKKMAS</sequence>
<feature type="signal peptide" evidence="2">
    <location>
        <begin position="1"/>
        <end position="21"/>
    </location>
</feature>
<protein>
    <submittedName>
        <fullName evidence="4">Pep-cterm motif</fullName>
    </submittedName>
</protein>
<dbReference type="AlphaFoldDB" id="A0A4U8YKU8"/>
<keyword evidence="2" id="KW-0732">Signal</keyword>
<accession>A0A4U8YKU8</accession>
<reference evidence="4 5" key="1">
    <citation type="submission" date="2019-03" db="EMBL/GenBank/DDBJ databases">
        <authorList>
            <person name="Nijsse B."/>
        </authorList>
    </citation>
    <scope>NUCLEOTIDE SEQUENCE [LARGE SCALE GENOMIC DNA]</scope>
    <source>
        <strain evidence="4">Desulfoluna butyratoxydans MSL71</strain>
    </source>
</reference>
<keyword evidence="5" id="KW-1185">Reference proteome</keyword>
<keyword evidence="1" id="KW-0812">Transmembrane</keyword>
<dbReference type="InterPro" id="IPR013424">
    <property type="entry name" value="Ice-binding_C"/>
</dbReference>
<proteinExistence type="predicted"/>
<name>A0A4U8YKU8_9BACT</name>
<evidence type="ECO:0000313" key="5">
    <source>
        <dbReference type="Proteomes" id="UP000507962"/>
    </source>
</evidence>
<evidence type="ECO:0000256" key="1">
    <source>
        <dbReference type="SAM" id="Phobius"/>
    </source>
</evidence>
<feature type="chain" id="PRO_5020689518" evidence="2">
    <location>
        <begin position="22"/>
        <end position="173"/>
    </location>
</feature>
<dbReference type="Proteomes" id="UP000507962">
    <property type="component" value="Unassembled WGS sequence"/>
</dbReference>
<feature type="transmembrane region" description="Helical" evidence="1">
    <location>
        <begin position="150"/>
        <end position="166"/>
    </location>
</feature>
<gene>
    <name evidence="4" type="ORF">MSL71_21750</name>
</gene>
<keyword evidence="1" id="KW-0472">Membrane</keyword>
<evidence type="ECO:0000256" key="2">
    <source>
        <dbReference type="SAM" id="SignalP"/>
    </source>
</evidence>
<evidence type="ECO:0000313" key="4">
    <source>
        <dbReference type="EMBL" id="VFQ44526.1"/>
    </source>
</evidence>
<dbReference type="Pfam" id="PF07589">
    <property type="entry name" value="PEP-CTERM"/>
    <property type="match status" value="1"/>
</dbReference>
<dbReference type="EMBL" id="CAADHO010000003">
    <property type="protein sequence ID" value="VFQ44526.1"/>
    <property type="molecule type" value="Genomic_DNA"/>
</dbReference>